<keyword evidence="4" id="KW-0645">Protease</keyword>
<dbReference type="InterPro" id="IPR001461">
    <property type="entry name" value="Aspartic_peptidase_A1"/>
</dbReference>
<evidence type="ECO:0000256" key="3">
    <source>
        <dbReference type="PIRSR" id="PIRSR601461-2"/>
    </source>
</evidence>
<keyword evidence="5" id="KW-0732">Signal</keyword>
<dbReference type="AlphaFoldDB" id="A0A0M3IM00"/>
<comment type="similarity">
    <text evidence="1 4">Belongs to the peptidase A1 family.</text>
</comment>
<dbReference type="PRINTS" id="PR00792">
    <property type="entry name" value="PEPSIN"/>
</dbReference>
<dbReference type="PROSITE" id="PS00141">
    <property type="entry name" value="ASP_PROTEASE"/>
    <property type="match status" value="2"/>
</dbReference>
<keyword evidence="4" id="KW-0378">Hydrolase</keyword>
<reference evidence="8" key="1">
    <citation type="submission" date="2017-02" db="UniProtKB">
        <authorList>
            <consortium name="WormBaseParasite"/>
        </authorList>
    </citation>
    <scope>IDENTIFICATION</scope>
</reference>
<evidence type="ECO:0000256" key="2">
    <source>
        <dbReference type="PIRSR" id="PIRSR601461-1"/>
    </source>
</evidence>
<dbReference type="InterPro" id="IPR001969">
    <property type="entry name" value="Aspartic_peptidase_AS"/>
</dbReference>
<keyword evidence="3" id="KW-1015">Disulfide bond</keyword>
<organism evidence="7 8">
    <name type="scientific">Ascaris lumbricoides</name>
    <name type="common">Giant roundworm</name>
    <dbReference type="NCBI Taxonomy" id="6252"/>
    <lineage>
        <taxon>Eukaryota</taxon>
        <taxon>Metazoa</taxon>
        <taxon>Ecdysozoa</taxon>
        <taxon>Nematoda</taxon>
        <taxon>Chromadorea</taxon>
        <taxon>Rhabditida</taxon>
        <taxon>Spirurina</taxon>
        <taxon>Ascaridomorpha</taxon>
        <taxon>Ascaridoidea</taxon>
        <taxon>Ascarididae</taxon>
        <taxon>Ascaris</taxon>
    </lineage>
</organism>
<evidence type="ECO:0000256" key="1">
    <source>
        <dbReference type="ARBA" id="ARBA00007447"/>
    </source>
</evidence>
<dbReference type="Proteomes" id="UP000036681">
    <property type="component" value="Unplaced"/>
</dbReference>
<proteinExistence type="inferred from homology"/>
<feature type="disulfide bond" evidence="3">
    <location>
        <begin position="138"/>
        <end position="183"/>
    </location>
</feature>
<dbReference type="GO" id="GO:0004190">
    <property type="term" value="F:aspartic-type endopeptidase activity"/>
    <property type="evidence" value="ECO:0007669"/>
    <property type="project" value="UniProtKB-KW"/>
</dbReference>
<dbReference type="GO" id="GO:0006508">
    <property type="term" value="P:proteolysis"/>
    <property type="evidence" value="ECO:0007669"/>
    <property type="project" value="UniProtKB-KW"/>
</dbReference>
<dbReference type="PROSITE" id="PS51767">
    <property type="entry name" value="PEPTIDASE_A1"/>
    <property type="match status" value="1"/>
</dbReference>
<dbReference type="CDD" id="cd05471">
    <property type="entry name" value="pepsin_like"/>
    <property type="match status" value="1"/>
</dbReference>
<dbReference type="Gene3D" id="2.40.70.10">
    <property type="entry name" value="Acid Proteases"/>
    <property type="match status" value="3"/>
</dbReference>
<evidence type="ECO:0000313" key="8">
    <source>
        <dbReference type="WBParaSite" id="ALUE_0001977801-mRNA-1"/>
    </source>
</evidence>
<keyword evidence="4" id="KW-0064">Aspartyl protease</keyword>
<protein>
    <submittedName>
        <fullName evidence="8">Peptidase A1 domain-containing protein</fullName>
    </submittedName>
</protein>
<dbReference type="WBParaSite" id="ALUE_0001977801-mRNA-1">
    <property type="protein sequence ID" value="ALUE_0001977801-mRNA-1"/>
    <property type="gene ID" value="ALUE_0001977801"/>
</dbReference>
<accession>A0A0M3IM00</accession>
<dbReference type="InterPro" id="IPR034164">
    <property type="entry name" value="Pepsin-like_dom"/>
</dbReference>
<feature type="active site" evidence="2">
    <location>
        <position position="125"/>
    </location>
</feature>
<dbReference type="SUPFAM" id="SSF50630">
    <property type="entry name" value="Acid proteases"/>
    <property type="match status" value="2"/>
</dbReference>
<dbReference type="Pfam" id="PF00026">
    <property type="entry name" value="Asp"/>
    <property type="match status" value="3"/>
</dbReference>
<dbReference type="InterPro" id="IPR033121">
    <property type="entry name" value="PEPTIDASE_A1"/>
</dbReference>
<feature type="domain" description="Peptidase A1" evidence="6">
    <location>
        <begin position="107"/>
        <end position="483"/>
    </location>
</feature>
<feature type="signal peptide" evidence="5">
    <location>
        <begin position="1"/>
        <end position="17"/>
    </location>
</feature>
<dbReference type="InterPro" id="IPR021109">
    <property type="entry name" value="Peptidase_aspartic_dom_sf"/>
</dbReference>
<dbReference type="PANTHER" id="PTHR47966:SF44">
    <property type="entry name" value="PEPTIDASE A1 DOMAIN-CONTAINING PROTEIN"/>
    <property type="match status" value="1"/>
</dbReference>
<evidence type="ECO:0000256" key="5">
    <source>
        <dbReference type="SAM" id="SignalP"/>
    </source>
</evidence>
<sequence length="488" mass="53674">MQRYLLVVLALVQCSSALVYKMHLTKIESKRTKMLRSGEWAEYVKEREVRRALYSMLKKEAKENVNDYDDLEYLGNITIGTPPQQFSVVFDTGSANLWVNDYDDMEYLGNITIGTPPQQFSVVFDTGSANLWVPDSTCDKSSPSCADKCLEYKWLCPLVCAQECCSTYEWNAASKQRTVGAICKPKNKFDSRRSSTYKKNGKPWQIQYGSGSCSGFFGVDTVRLGAIGSDKLVIPGTTFGQATNMDKGFSGSPIDGILGLAFPSLAVGNVMPPINRAVGLGLIDPIFTVFLRRMGRGVSALGGVFTFGGFDAEHCNETITYQPLSSATYWQFRMDSIAGGSYRSSSRGFEVISDTGTSLIGGPQSITDLLARALGGTVMPGFNVGGNPYDIKPLNYVIEFDPVNQLYLTRCTGHRDVIRIVVGGNPYDIKPLNYIIEVGYGQCALALFPMSGAGWGPSWILGDPFIRQYCQVHDIQKQRIGFALSKEN</sequence>
<keyword evidence="7" id="KW-1185">Reference proteome</keyword>
<name>A0A0M3IM00_ASCLU</name>
<evidence type="ECO:0000313" key="7">
    <source>
        <dbReference type="Proteomes" id="UP000036681"/>
    </source>
</evidence>
<feature type="chain" id="PRO_5005657032" evidence="5">
    <location>
        <begin position="18"/>
        <end position="488"/>
    </location>
</feature>
<evidence type="ECO:0000256" key="4">
    <source>
        <dbReference type="RuleBase" id="RU000454"/>
    </source>
</evidence>
<feature type="active site" evidence="2">
    <location>
        <position position="354"/>
    </location>
</feature>
<evidence type="ECO:0000259" key="6">
    <source>
        <dbReference type="PROSITE" id="PS51767"/>
    </source>
</evidence>
<dbReference type="PANTHER" id="PTHR47966">
    <property type="entry name" value="BETA-SITE APP-CLEAVING ENZYME, ISOFORM A-RELATED"/>
    <property type="match status" value="1"/>
</dbReference>